<keyword evidence="1" id="KW-1133">Transmembrane helix</keyword>
<dbReference type="RefSeq" id="WP_101780611.1">
    <property type="nucleotide sequence ID" value="NZ_CP025543.1"/>
</dbReference>
<organism evidence="2 3">
    <name type="scientific">Spiroplasma monobiae MQ-1</name>
    <dbReference type="NCBI Taxonomy" id="1336748"/>
    <lineage>
        <taxon>Bacteria</taxon>
        <taxon>Bacillati</taxon>
        <taxon>Mycoplasmatota</taxon>
        <taxon>Mollicutes</taxon>
        <taxon>Entomoplasmatales</taxon>
        <taxon>Spiroplasmataceae</taxon>
        <taxon>Spiroplasma</taxon>
    </lineage>
</organism>
<feature type="transmembrane region" description="Helical" evidence="1">
    <location>
        <begin position="6"/>
        <end position="26"/>
    </location>
</feature>
<dbReference type="KEGG" id="smoo:SMONO_v1c03010"/>
<keyword evidence="1" id="KW-0812">Transmembrane</keyword>
<dbReference type="Proteomes" id="UP000234790">
    <property type="component" value="Chromosome"/>
</dbReference>
<dbReference type="AlphaFoldDB" id="A0A2K9LU54"/>
<evidence type="ECO:0000256" key="1">
    <source>
        <dbReference type="SAM" id="Phobius"/>
    </source>
</evidence>
<proteinExistence type="predicted"/>
<sequence>MYYAIGVSAFILFIAITLIIAISVVIKVKKPKKVLKQITSHTYFTNETHGKEKWWVSKDGNFEKKWMEVQDYDFKIRYFDYEENFSEGFLNSKFVRTKIFLYDLMDINAVNKTIDRIKLYANCLENIWWKKYKILLTTSFNEMPQITQAPEYFFYKYYFKLISKLRKVMSTYLCEYIIPNVIITELSQDKYKKYKINISNDPKKNILFAFEQVSQEADDFSNEIHEEFNKELAQKGPEWKVDYSTKNDPLSLFLPEEIVRKNMLRKKIVVLSKKYKIPFNGNVEETVKKLEIYLNSVEQDKINSIKQLVSSFKEEAGN</sequence>
<dbReference type="OrthoDB" id="388697at2"/>
<keyword evidence="3" id="KW-1185">Reference proteome</keyword>
<dbReference type="EMBL" id="CP025543">
    <property type="protein sequence ID" value="AUM62550.1"/>
    <property type="molecule type" value="Genomic_DNA"/>
</dbReference>
<accession>A0A2K9LU54</accession>
<evidence type="ECO:0000313" key="2">
    <source>
        <dbReference type="EMBL" id="AUM62550.1"/>
    </source>
</evidence>
<evidence type="ECO:0000313" key="3">
    <source>
        <dbReference type="Proteomes" id="UP000234790"/>
    </source>
</evidence>
<protein>
    <submittedName>
        <fullName evidence="2">Uncharacterized protein</fullName>
    </submittedName>
</protein>
<keyword evidence="1" id="KW-0472">Membrane</keyword>
<gene>
    <name evidence="2" type="ORF">SMONO_v1c03010</name>
</gene>
<name>A0A2K9LU54_SPISQ</name>
<reference evidence="2 3" key="1">
    <citation type="submission" date="2017-12" db="EMBL/GenBank/DDBJ databases">
        <title>Complete genome sequence of Spiroplasma monobiae MQ-1 (ATCC 33825).</title>
        <authorList>
            <person name="Tsai Y.-M."/>
            <person name="Lo W.-S."/>
            <person name="Wu P.-S."/>
            <person name="Cho S.-T."/>
            <person name="Kuo C.-H."/>
        </authorList>
    </citation>
    <scope>NUCLEOTIDE SEQUENCE [LARGE SCALE GENOMIC DNA]</scope>
    <source>
        <strain evidence="2 3">MQ-1</strain>
    </source>
</reference>